<dbReference type="OrthoDB" id="4851567at2759"/>
<dbReference type="Proteomes" id="UP000434172">
    <property type="component" value="Unassembled WGS sequence"/>
</dbReference>
<evidence type="ECO:0000313" key="3">
    <source>
        <dbReference type="Proteomes" id="UP000434172"/>
    </source>
</evidence>
<dbReference type="EMBL" id="WOWK01000172">
    <property type="protein sequence ID" value="KAF0316096.1"/>
    <property type="molecule type" value="Genomic_DNA"/>
</dbReference>
<dbReference type="AlphaFoldDB" id="A0A8H3VTD5"/>
<keyword evidence="3" id="KW-1185">Reference proteome</keyword>
<name>A0A8H3VTD5_9PEZI</name>
<feature type="region of interest" description="Disordered" evidence="1">
    <location>
        <begin position="253"/>
        <end position="336"/>
    </location>
</feature>
<feature type="compositionally biased region" description="Low complexity" evidence="1">
    <location>
        <begin position="207"/>
        <end position="229"/>
    </location>
</feature>
<feature type="compositionally biased region" description="Pro residues" evidence="1">
    <location>
        <begin position="230"/>
        <end position="239"/>
    </location>
</feature>
<evidence type="ECO:0000256" key="1">
    <source>
        <dbReference type="SAM" id="MobiDB-lite"/>
    </source>
</evidence>
<feature type="compositionally biased region" description="Basic and acidic residues" evidence="1">
    <location>
        <begin position="296"/>
        <end position="307"/>
    </location>
</feature>
<comment type="caution">
    <text evidence="2">The sequence shown here is derived from an EMBL/GenBank/DDBJ whole genome shotgun (WGS) entry which is preliminary data.</text>
</comment>
<accession>A0A8H3VTD5</accession>
<sequence length="429" mass="46525">MEDDHVADAAIPSLLPQRWPAVRDLLAELDHCLNHLATGPGPNLTDIFPRLHKEFWLAAYAIKNSSSPTEDSGSIASKDVRDWPSFLRQRIPDLRLQTTLFAVFTPTYTTIKDNANHLQRLHKASQDLGCSVYDVCLDFGLDIAESTYALQKISALFYRHPHITRDVLVSGLQDEMLSRPNLSPETPPAPTVAELTKAIKKIAPDVASRATSRAPSAAPSNSRASSVQPGPAPAPPMPAAPVSAARTIRVMPPRESRKRAAENLADAASSSQGPAKKRKIAAAAPDDDDDDEEDGIEKSIEKARGDNDNPGPGPADLSRPDITAESSAVRTPDTVRQARNRPSLGLNVLQRQQRRSETTMDSLGGLDFGLDEEEDDSAYCLGLYRQLLQVNDGNPPYIIDPVLRGSVHTIFAAVKAAVEMVAADTDDEQ</sequence>
<organism evidence="2 3">
    <name type="scientific">Colletotrichum asianum</name>
    <dbReference type="NCBI Taxonomy" id="702518"/>
    <lineage>
        <taxon>Eukaryota</taxon>
        <taxon>Fungi</taxon>
        <taxon>Dikarya</taxon>
        <taxon>Ascomycota</taxon>
        <taxon>Pezizomycotina</taxon>
        <taxon>Sordariomycetes</taxon>
        <taxon>Hypocreomycetidae</taxon>
        <taxon>Glomerellales</taxon>
        <taxon>Glomerellaceae</taxon>
        <taxon>Colletotrichum</taxon>
        <taxon>Colletotrichum gloeosporioides species complex</taxon>
    </lineage>
</organism>
<gene>
    <name evidence="2" type="ORF">GQ607_016675</name>
</gene>
<evidence type="ECO:0000313" key="2">
    <source>
        <dbReference type="EMBL" id="KAF0316096.1"/>
    </source>
</evidence>
<protein>
    <submittedName>
        <fullName evidence="2">Uncharacterized protein</fullName>
    </submittedName>
</protein>
<feature type="region of interest" description="Disordered" evidence="1">
    <location>
        <begin position="204"/>
        <end position="241"/>
    </location>
</feature>
<reference evidence="2 3" key="1">
    <citation type="submission" date="2019-12" db="EMBL/GenBank/DDBJ databases">
        <title>A genome sequence resource for the geographically widespread anthracnose pathogen Colletotrichum asianum.</title>
        <authorList>
            <person name="Meng Y."/>
        </authorList>
    </citation>
    <scope>NUCLEOTIDE SEQUENCE [LARGE SCALE GENOMIC DNA]</scope>
    <source>
        <strain evidence="2 3">ICMP 18580</strain>
    </source>
</reference>
<feature type="compositionally biased region" description="Acidic residues" evidence="1">
    <location>
        <begin position="285"/>
        <end position="295"/>
    </location>
</feature>
<proteinExistence type="predicted"/>